<evidence type="ECO:0000313" key="15">
    <source>
        <dbReference type="Proteomes" id="UP000663760"/>
    </source>
</evidence>
<evidence type="ECO:0000256" key="2">
    <source>
        <dbReference type="ARBA" id="ARBA00001946"/>
    </source>
</evidence>
<keyword evidence="6 12" id="KW-0378">Hydrolase</keyword>
<comment type="cofactor">
    <cofactor evidence="2">
        <name>Mg(2+)</name>
        <dbReference type="ChEBI" id="CHEBI:18420"/>
    </cofactor>
</comment>
<dbReference type="Pfam" id="PF00481">
    <property type="entry name" value="PP2C"/>
    <property type="match status" value="1"/>
</dbReference>
<evidence type="ECO:0000259" key="13">
    <source>
        <dbReference type="PROSITE" id="PS51746"/>
    </source>
</evidence>
<dbReference type="InterPro" id="IPR001932">
    <property type="entry name" value="PPM-type_phosphatase-like_dom"/>
</dbReference>
<dbReference type="InterPro" id="IPR000222">
    <property type="entry name" value="PP2C_BS"/>
</dbReference>
<comment type="cofactor">
    <cofactor evidence="1">
        <name>Mn(2+)</name>
        <dbReference type="ChEBI" id="CHEBI:29035"/>
    </cofactor>
</comment>
<organism evidence="14 15">
    <name type="scientific">Spirodela intermedia</name>
    <name type="common">Intermediate duckweed</name>
    <dbReference type="NCBI Taxonomy" id="51605"/>
    <lineage>
        <taxon>Eukaryota</taxon>
        <taxon>Viridiplantae</taxon>
        <taxon>Streptophyta</taxon>
        <taxon>Embryophyta</taxon>
        <taxon>Tracheophyta</taxon>
        <taxon>Spermatophyta</taxon>
        <taxon>Magnoliopsida</taxon>
        <taxon>Liliopsida</taxon>
        <taxon>Araceae</taxon>
        <taxon>Lemnoideae</taxon>
        <taxon>Spirodela</taxon>
    </lineage>
</organism>
<accession>A0A7I8JZF8</accession>
<dbReference type="InterPro" id="IPR015655">
    <property type="entry name" value="PP2C"/>
</dbReference>
<evidence type="ECO:0000256" key="12">
    <source>
        <dbReference type="RuleBase" id="RU003465"/>
    </source>
</evidence>
<dbReference type="CDD" id="cd00143">
    <property type="entry name" value="PP2Cc"/>
    <property type="match status" value="1"/>
</dbReference>
<dbReference type="GO" id="GO:0009738">
    <property type="term" value="P:abscisic acid-activated signaling pathway"/>
    <property type="evidence" value="ECO:0007669"/>
    <property type="project" value="UniProtKB-ARBA"/>
</dbReference>
<dbReference type="GO" id="GO:0004722">
    <property type="term" value="F:protein serine/threonine phosphatase activity"/>
    <property type="evidence" value="ECO:0007669"/>
    <property type="project" value="UniProtKB-EC"/>
</dbReference>
<feature type="domain" description="PPM-type phosphatase" evidence="13">
    <location>
        <begin position="144"/>
        <end position="400"/>
    </location>
</feature>
<evidence type="ECO:0000256" key="8">
    <source>
        <dbReference type="ARBA" id="ARBA00022912"/>
    </source>
</evidence>
<dbReference type="OrthoDB" id="10264738at2759"/>
<reference evidence="14" key="1">
    <citation type="submission" date="2020-02" db="EMBL/GenBank/DDBJ databases">
        <authorList>
            <person name="Scholz U."/>
            <person name="Mascher M."/>
            <person name="Fiebig A."/>
        </authorList>
    </citation>
    <scope>NUCLEOTIDE SEQUENCE</scope>
</reference>
<dbReference type="AlphaFoldDB" id="A0A7I8JZF8"/>
<keyword evidence="7" id="KW-0460">Magnesium</keyword>
<evidence type="ECO:0000256" key="10">
    <source>
        <dbReference type="ARBA" id="ARBA00047761"/>
    </source>
</evidence>
<dbReference type="Gene3D" id="3.60.40.10">
    <property type="entry name" value="PPM-type phosphatase domain"/>
    <property type="match status" value="1"/>
</dbReference>
<proteinExistence type="inferred from homology"/>
<dbReference type="PANTHER" id="PTHR13832">
    <property type="entry name" value="PROTEIN PHOSPHATASE 2C"/>
    <property type="match status" value="1"/>
</dbReference>
<dbReference type="PROSITE" id="PS51746">
    <property type="entry name" value="PPM_2"/>
    <property type="match status" value="1"/>
</dbReference>
<evidence type="ECO:0000256" key="6">
    <source>
        <dbReference type="ARBA" id="ARBA00022801"/>
    </source>
</evidence>
<gene>
    <name evidence="14" type="ORF">SI8410_01001459</name>
</gene>
<evidence type="ECO:0000256" key="5">
    <source>
        <dbReference type="ARBA" id="ARBA00022723"/>
    </source>
</evidence>
<dbReference type="Proteomes" id="UP000663760">
    <property type="component" value="Chromosome 1"/>
</dbReference>
<evidence type="ECO:0000313" key="14">
    <source>
        <dbReference type="EMBL" id="CAA7389411.1"/>
    </source>
</evidence>
<keyword evidence="15" id="KW-1185">Reference proteome</keyword>
<dbReference type="FunFam" id="3.60.40.10:FF:000044">
    <property type="entry name" value="probable protein phosphatase 2C 25"/>
    <property type="match status" value="1"/>
</dbReference>
<dbReference type="EC" id="3.1.3.16" evidence="4"/>
<dbReference type="PROSITE" id="PS01032">
    <property type="entry name" value="PPM_1"/>
    <property type="match status" value="1"/>
</dbReference>
<keyword evidence="9" id="KW-0464">Manganese</keyword>
<name>A0A7I8JZF8_SPIIN</name>
<sequence length="404" mass="42953">MACSVAVAGASPVFSPSHRKISLTCKASPEGLTLSPDIHAPGGLPSAAAVSSSCSSSSPYRLRLPPGGSGLRGFFSREALVPVDSSGEGCAAVALEASSPAGAGTSAVLKRKRPARIHIPAMQPLDFASRPSRGDEEVEQESSRFSVFCKRGRKRKEMEDRHKASSDGQGGSQMAFFGIFDGHGGTTAAEFAANNMDKHIMGEMAAGRETNGCHRYEDAVRAGYLKTDMEFLEKKAPGGVSCVTALITDGDLIVSNAGDCRAVMSSAGAAEALTSDHRPSRKDERDRIESLGGYLDYRRGLLRLHGSLAVSRGIGDGHLKQWVTAEPETRVLRIQPEFEFLILASDGLWDKVSNQEAVDTIRPLCVQSGKQSLLSACKKLVDLSVGRGSVDDVSVMIVLLRDFL</sequence>
<dbReference type="GO" id="GO:0046872">
    <property type="term" value="F:metal ion binding"/>
    <property type="evidence" value="ECO:0007669"/>
    <property type="project" value="UniProtKB-KW"/>
</dbReference>
<comment type="catalytic activity">
    <reaction evidence="10">
        <text>O-phospho-L-seryl-[protein] + H2O = L-seryl-[protein] + phosphate</text>
        <dbReference type="Rhea" id="RHEA:20629"/>
        <dbReference type="Rhea" id="RHEA-COMP:9863"/>
        <dbReference type="Rhea" id="RHEA-COMP:11604"/>
        <dbReference type="ChEBI" id="CHEBI:15377"/>
        <dbReference type="ChEBI" id="CHEBI:29999"/>
        <dbReference type="ChEBI" id="CHEBI:43474"/>
        <dbReference type="ChEBI" id="CHEBI:83421"/>
        <dbReference type="EC" id="3.1.3.16"/>
    </reaction>
</comment>
<keyword evidence="5" id="KW-0479">Metal-binding</keyword>
<dbReference type="InterPro" id="IPR036457">
    <property type="entry name" value="PPM-type-like_dom_sf"/>
</dbReference>
<comment type="catalytic activity">
    <reaction evidence="11">
        <text>O-phospho-L-threonyl-[protein] + H2O = L-threonyl-[protein] + phosphate</text>
        <dbReference type="Rhea" id="RHEA:47004"/>
        <dbReference type="Rhea" id="RHEA-COMP:11060"/>
        <dbReference type="Rhea" id="RHEA-COMP:11605"/>
        <dbReference type="ChEBI" id="CHEBI:15377"/>
        <dbReference type="ChEBI" id="CHEBI:30013"/>
        <dbReference type="ChEBI" id="CHEBI:43474"/>
        <dbReference type="ChEBI" id="CHEBI:61977"/>
        <dbReference type="EC" id="3.1.3.16"/>
    </reaction>
</comment>
<evidence type="ECO:0000256" key="3">
    <source>
        <dbReference type="ARBA" id="ARBA00006702"/>
    </source>
</evidence>
<evidence type="ECO:0000256" key="1">
    <source>
        <dbReference type="ARBA" id="ARBA00001936"/>
    </source>
</evidence>
<evidence type="ECO:0000256" key="11">
    <source>
        <dbReference type="ARBA" id="ARBA00048336"/>
    </source>
</evidence>
<dbReference type="EMBL" id="LR746264">
    <property type="protein sequence ID" value="CAA7389411.1"/>
    <property type="molecule type" value="Genomic_DNA"/>
</dbReference>
<dbReference type="PANTHER" id="PTHR13832:SF853">
    <property type="entry name" value="PROTEIN PHOSPHATASE 2C 2-RELATED"/>
    <property type="match status" value="1"/>
</dbReference>
<protein>
    <recommendedName>
        <fullName evidence="4">protein-serine/threonine phosphatase</fullName>
        <ecNumber evidence="4">3.1.3.16</ecNumber>
    </recommendedName>
</protein>
<keyword evidence="8 12" id="KW-0904">Protein phosphatase</keyword>
<evidence type="ECO:0000256" key="7">
    <source>
        <dbReference type="ARBA" id="ARBA00022842"/>
    </source>
</evidence>
<dbReference type="SUPFAM" id="SSF81606">
    <property type="entry name" value="PP2C-like"/>
    <property type="match status" value="1"/>
</dbReference>
<evidence type="ECO:0000256" key="9">
    <source>
        <dbReference type="ARBA" id="ARBA00023211"/>
    </source>
</evidence>
<comment type="similarity">
    <text evidence="3 12">Belongs to the PP2C family.</text>
</comment>
<evidence type="ECO:0000256" key="4">
    <source>
        <dbReference type="ARBA" id="ARBA00013081"/>
    </source>
</evidence>
<dbReference type="SMART" id="SM00332">
    <property type="entry name" value="PP2Cc"/>
    <property type="match status" value="1"/>
</dbReference>